<reference evidence="2 3" key="1">
    <citation type="journal article" date="2019" name="Commun. Biol.">
        <title>The bagworm genome reveals a unique fibroin gene that provides high tensile strength.</title>
        <authorList>
            <person name="Kono N."/>
            <person name="Nakamura H."/>
            <person name="Ohtoshi R."/>
            <person name="Tomita M."/>
            <person name="Numata K."/>
            <person name="Arakawa K."/>
        </authorList>
    </citation>
    <scope>NUCLEOTIDE SEQUENCE [LARGE SCALE GENOMIC DNA]</scope>
</reference>
<feature type="compositionally biased region" description="Polar residues" evidence="1">
    <location>
        <begin position="102"/>
        <end position="113"/>
    </location>
</feature>
<organism evidence="2 3">
    <name type="scientific">Eumeta variegata</name>
    <name type="common">Bagworm moth</name>
    <name type="synonym">Eumeta japonica</name>
    <dbReference type="NCBI Taxonomy" id="151549"/>
    <lineage>
        <taxon>Eukaryota</taxon>
        <taxon>Metazoa</taxon>
        <taxon>Ecdysozoa</taxon>
        <taxon>Arthropoda</taxon>
        <taxon>Hexapoda</taxon>
        <taxon>Insecta</taxon>
        <taxon>Pterygota</taxon>
        <taxon>Neoptera</taxon>
        <taxon>Endopterygota</taxon>
        <taxon>Lepidoptera</taxon>
        <taxon>Glossata</taxon>
        <taxon>Ditrysia</taxon>
        <taxon>Tineoidea</taxon>
        <taxon>Psychidae</taxon>
        <taxon>Oiketicinae</taxon>
        <taxon>Eumeta</taxon>
    </lineage>
</organism>
<feature type="compositionally biased region" description="Polar residues" evidence="1">
    <location>
        <begin position="122"/>
        <end position="132"/>
    </location>
</feature>
<gene>
    <name evidence="2" type="ORF">EVAR_23567_1</name>
</gene>
<accession>A0A4C1WW57</accession>
<evidence type="ECO:0000313" key="3">
    <source>
        <dbReference type="Proteomes" id="UP000299102"/>
    </source>
</evidence>
<keyword evidence="3" id="KW-1185">Reference proteome</keyword>
<dbReference type="EMBL" id="BGZK01000677">
    <property type="protein sequence ID" value="GBP55756.1"/>
    <property type="molecule type" value="Genomic_DNA"/>
</dbReference>
<comment type="caution">
    <text evidence="2">The sequence shown here is derived from an EMBL/GenBank/DDBJ whole genome shotgun (WGS) entry which is preliminary data.</text>
</comment>
<proteinExistence type="predicted"/>
<feature type="region of interest" description="Disordered" evidence="1">
    <location>
        <begin position="96"/>
        <end position="132"/>
    </location>
</feature>
<dbReference type="Proteomes" id="UP000299102">
    <property type="component" value="Unassembled WGS sequence"/>
</dbReference>
<evidence type="ECO:0000256" key="1">
    <source>
        <dbReference type="SAM" id="MobiDB-lite"/>
    </source>
</evidence>
<protein>
    <submittedName>
        <fullName evidence="2">Uncharacterized protein</fullName>
    </submittedName>
</protein>
<evidence type="ECO:0000313" key="2">
    <source>
        <dbReference type="EMBL" id="GBP55756.1"/>
    </source>
</evidence>
<dbReference type="AlphaFoldDB" id="A0A4C1WW57"/>
<name>A0A4C1WW57_EUMVA</name>
<sequence>MSLLSARAHARVLSVYPQCRRSSIRRLSYTFLPKRLNKDIIFYYGVKYRFAENLHAVYYTWMVSLERWLYSHAPLKACSRDLRVRDGAHAARTAEVDENEIRTSTTGRQFSKSTIRRRQVKAGSSASWLSPN</sequence>